<gene>
    <name evidence="2" type="ORF">D4L85_04220</name>
</gene>
<dbReference type="EMBL" id="CP032382">
    <property type="protein sequence ID" value="AYB29831.1"/>
    <property type="molecule type" value="Genomic_DNA"/>
</dbReference>
<feature type="region of interest" description="Disordered" evidence="1">
    <location>
        <begin position="1"/>
        <end position="63"/>
    </location>
</feature>
<dbReference type="AlphaFoldDB" id="A0A385SHA2"/>
<dbReference type="KEGG" id="chk:D4L85_04220"/>
<dbReference type="RefSeq" id="WP_119753140.1">
    <property type="nucleotide sequence ID" value="NZ_CP032382.1"/>
</dbReference>
<feature type="compositionally biased region" description="Basic and acidic residues" evidence="1">
    <location>
        <begin position="34"/>
        <end position="53"/>
    </location>
</feature>
<evidence type="ECO:0000256" key="1">
    <source>
        <dbReference type="SAM" id="MobiDB-lite"/>
    </source>
</evidence>
<dbReference type="Proteomes" id="UP000266183">
    <property type="component" value="Chromosome"/>
</dbReference>
<proteinExistence type="predicted"/>
<feature type="compositionally biased region" description="Basic residues" evidence="1">
    <location>
        <begin position="54"/>
        <end position="63"/>
    </location>
</feature>
<sequence length="63" mass="7374">MKNASRIQHHPNQEDKTGRPRYASMTRLNYSVNDSREEDNVPGGLEKDPGDRILRKRKTKRKP</sequence>
<name>A0A385SHA2_9BACT</name>
<reference evidence="3" key="1">
    <citation type="submission" date="2018-09" db="EMBL/GenBank/DDBJ databases">
        <title>Chryseolinea sp. KIS68-18 isolated from soil.</title>
        <authorList>
            <person name="Weon H.-Y."/>
            <person name="Kwon S.-W."/>
            <person name="Lee S.A."/>
        </authorList>
    </citation>
    <scope>NUCLEOTIDE SEQUENCE [LARGE SCALE GENOMIC DNA]</scope>
    <source>
        <strain evidence="3">KIS68-18</strain>
    </source>
</reference>
<evidence type="ECO:0000313" key="3">
    <source>
        <dbReference type="Proteomes" id="UP000266183"/>
    </source>
</evidence>
<dbReference type="OrthoDB" id="9855953at2"/>
<keyword evidence="3" id="KW-1185">Reference proteome</keyword>
<accession>A0A385SHA2</accession>
<evidence type="ECO:0000313" key="2">
    <source>
        <dbReference type="EMBL" id="AYB29831.1"/>
    </source>
</evidence>
<organism evidence="2 3">
    <name type="scientific">Chryseolinea soli</name>
    <dbReference type="NCBI Taxonomy" id="2321403"/>
    <lineage>
        <taxon>Bacteria</taxon>
        <taxon>Pseudomonadati</taxon>
        <taxon>Bacteroidota</taxon>
        <taxon>Cytophagia</taxon>
        <taxon>Cytophagales</taxon>
        <taxon>Fulvivirgaceae</taxon>
        <taxon>Chryseolinea</taxon>
    </lineage>
</organism>
<protein>
    <submittedName>
        <fullName evidence="2">Uncharacterized protein</fullName>
    </submittedName>
</protein>